<proteinExistence type="predicted"/>
<dbReference type="EMBL" id="PVTL01000001">
    <property type="protein sequence ID" value="PRY70616.1"/>
    <property type="molecule type" value="Genomic_DNA"/>
</dbReference>
<dbReference type="OrthoDB" id="4393931at2"/>
<evidence type="ECO:0000313" key="3">
    <source>
        <dbReference type="Proteomes" id="UP000237983"/>
    </source>
</evidence>
<evidence type="ECO:0008006" key="4">
    <source>
        <dbReference type="Google" id="ProtNLM"/>
    </source>
</evidence>
<feature type="region of interest" description="Disordered" evidence="1">
    <location>
        <begin position="321"/>
        <end position="348"/>
    </location>
</feature>
<dbReference type="Pfam" id="PF18845">
    <property type="entry name" value="baeRF_family3"/>
    <property type="match status" value="1"/>
</dbReference>
<comment type="caution">
    <text evidence="2">The sequence shown here is derived from an EMBL/GenBank/DDBJ whole genome shotgun (WGS) entry which is preliminary data.</text>
</comment>
<feature type="region of interest" description="Disordered" evidence="1">
    <location>
        <begin position="365"/>
        <end position="385"/>
    </location>
</feature>
<dbReference type="RefSeq" id="WP_106209859.1">
    <property type="nucleotide sequence ID" value="NZ_PVTL01000001.1"/>
</dbReference>
<reference evidence="2 3" key="1">
    <citation type="submission" date="2018-03" db="EMBL/GenBank/DDBJ databases">
        <title>Genomic Encyclopedia of Type Strains, Phase III (KMG-III): the genomes of soil and plant-associated and newly described type strains.</title>
        <authorList>
            <person name="Whitman W."/>
        </authorList>
    </citation>
    <scope>NUCLEOTIDE SEQUENCE [LARGE SCALE GENOMIC DNA]</scope>
    <source>
        <strain evidence="2 3">CGMCC 1.12484</strain>
    </source>
</reference>
<organism evidence="2 3">
    <name type="scientific">Glaciihabitans tibetensis</name>
    <dbReference type="NCBI Taxonomy" id="1266600"/>
    <lineage>
        <taxon>Bacteria</taxon>
        <taxon>Bacillati</taxon>
        <taxon>Actinomycetota</taxon>
        <taxon>Actinomycetes</taxon>
        <taxon>Micrococcales</taxon>
        <taxon>Microbacteriaceae</taxon>
        <taxon>Glaciihabitans</taxon>
    </lineage>
</organism>
<dbReference type="InterPro" id="IPR041289">
    <property type="entry name" value="Bact_RF_family3"/>
</dbReference>
<accession>A0A2T0VK60</accession>
<dbReference type="AlphaFoldDB" id="A0A2T0VK60"/>
<gene>
    <name evidence="2" type="ORF">B0I08_101753</name>
</gene>
<name>A0A2T0VK60_9MICO</name>
<evidence type="ECO:0000313" key="2">
    <source>
        <dbReference type="EMBL" id="PRY70616.1"/>
    </source>
</evidence>
<protein>
    <recommendedName>
        <fullName evidence="4">Peptide subunit release factor 1 (ERF1)</fullName>
    </recommendedName>
</protein>
<evidence type="ECO:0000256" key="1">
    <source>
        <dbReference type="SAM" id="MobiDB-lite"/>
    </source>
</evidence>
<sequence>MFTRSDLATLTAEAPEPAVSIFLPTHPASSDSRQDPIRLKNLTARARDILVASGLERSRAESILEPAIALVEDHRFWQELDEGLALFLSGDGRQHRFTVPIELPEDVVVASRFHISPLLPLLEGDGSFYVLTVTADRVCLYTGTRFALEHLTGAELPASILDSLGETDYENPVNASPPNRPHTGTANISNAQVYGDSPREWRKTRLVEFASRVGAALDRVLAGSRRPVVLVAGAELSGQLKDAHSFDATIEQNPESLSITQLRDASYQSLQAVLDVGRARAQDRYNTLTGRGDSRATGSLRQIVNLAIDGRVEALLVGEGSAESTGWSDPAGASDPVDPSAEPARSTGELLSAAIAATLLHGGEVHTVSDPDGADPRSAGAVLRY</sequence>
<dbReference type="Proteomes" id="UP000237983">
    <property type="component" value="Unassembled WGS sequence"/>
</dbReference>
<keyword evidence="3" id="KW-1185">Reference proteome</keyword>